<dbReference type="GO" id="GO:0051726">
    <property type="term" value="P:regulation of cell cycle"/>
    <property type="evidence" value="ECO:0007669"/>
    <property type="project" value="InterPro"/>
</dbReference>
<feature type="compositionally biased region" description="Basic and acidic residues" evidence="1">
    <location>
        <begin position="753"/>
        <end position="771"/>
    </location>
</feature>
<feature type="compositionally biased region" description="Low complexity" evidence="1">
    <location>
        <begin position="203"/>
        <end position="229"/>
    </location>
</feature>
<evidence type="ECO:0000256" key="1">
    <source>
        <dbReference type="SAM" id="MobiDB-lite"/>
    </source>
</evidence>
<feature type="compositionally biased region" description="Acidic residues" evidence="1">
    <location>
        <begin position="81"/>
        <end position="93"/>
    </location>
</feature>
<dbReference type="PANTHER" id="PTHR46528:SF1">
    <property type="entry name" value="PROTEIN SON"/>
    <property type="match status" value="1"/>
</dbReference>
<dbReference type="InterPro" id="IPR032922">
    <property type="entry name" value="SON"/>
</dbReference>
<feature type="compositionally biased region" description="Pro residues" evidence="1">
    <location>
        <begin position="187"/>
        <end position="197"/>
    </location>
</feature>
<reference evidence="2 3" key="1">
    <citation type="journal article" date="2018" name="Nat. Ecol. Evol.">
        <title>Pezizomycetes genomes reveal the molecular basis of ectomycorrhizal truffle lifestyle.</title>
        <authorList>
            <person name="Murat C."/>
            <person name="Payen T."/>
            <person name="Noel B."/>
            <person name="Kuo A."/>
            <person name="Morin E."/>
            <person name="Chen J."/>
            <person name="Kohler A."/>
            <person name="Krizsan K."/>
            <person name="Balestrini R."/>
            <person name="Da Silva C."/>
            <person name="Montanini B."/>
            <person name="Hainaut M."/>
            <person name="Levati E."/>
            <person name="Barry K.W."/>
            <person name="Belfiori B."/>
            <person name="Cichocki N."/>
            <person name="Clum A."/>
            <person name="Dockter R.B."/>
            <person name="Fauchery L."/>
            <person name="Guy J."/>
            <person name="Iotti M."/>
            <person name="Le Tacon F."/>
            <person name="Lindquist E.A."/>
            <person name="Lipzen A."/>
            <person name="Malagnac F."/>
            <person name="Mello A."/>
            <person name="Molinier V."/>
            <person name="Miyauchi S."/>
            <person name="Poulain J."/>
            <person name="Riccioni C."/>
            <person name="Rubini A."/>
            <person name="Sitrit Y."/>
            <person name="Splivallo R."/>
            <person name="Traeger S."/>
            <person name="Wang M."/>
            <person name="Zifcakova L."/>
            <person name="Wipf D."/>
            <person name="Zambonelli A."/>
            <person name="Paolocci F."/>
            <person name="Nowrousian M."/>
            <person name="Ottonello S."/>
            <person name="Baldrian P."/>
            <person name="Spatafora J.W."/>
            <person name="Henrissat B."/>
            <person name="Nagy L.G."/>
            <person name="Aury J.M."/>
            <person name="Wincker P."/>
            <person name="Grigoriev I.V."/>
            <person name="Bonfante P."/>
            <person name="Martin F.M."/>
        </authorList>
    </citation>
    <scope>NUCLEOTIDE SEQUENCE [LARGE SCALE GENOMIC DNA]</scope>
    <source>
        <strain evidence="2 3">CCBAS932</strain>
    </source>
</reference>
<feature type="compositionally biased region" description="Basic and acidic residues" evidence="1">
    <location>
        <begin position="829"/>
        <end position="863"/>
    </location>
</feature>
<dbReference type="Proteomes" id="UP000277580">
    <property type="component" value="Unassembled WGS sequence"/>
</dbReference>
<protein>
    <submittedName>
        <fullName evidence="2">Uncharacterized protein</fullName>
    </submittedName>
</protein>
<feature type="compositionally biased region" description="Acidic residues" evidence="1">
    <location>
        <begin position="772"/>
        <end position="784"/>
    </location>
</feature>
<feature type="compositionally biased region" description="Pro residues" evidence="1">
    <location>
        <begin position="119"/>
        <end position="128"/>
    </location>
</feature>
<feature type="region of interest" description="Disordered" evidence="1">
    <location>
        <begin position="663"/>
        <end position="692"/>
    </location>
</feature>
<feature type="region of interest" description="Disordered" evidence="1">
    <location>
        <begin position="491"/>
        <end position="510"/>
    </location>
</feature>
<dbReference type="InParanoid" id="A0A3N4KQC6"/>
<feature type="region of interest" description="Disordered" evidence="1">
    <location>
        <begin position="327"/>
        <end position="346"/>
    </location>
</feature>
<feature type="region of interest" description="Disordered" evidence="1">
    <location>
        <begin position="51"/>
        <end position="128"/>
    </location>
</feature>
<dbReference type="PANTHER" id="PTHR46528">
    <property type="entry name" value="PROTEIN SON"/>
    <property type="match status" value="1"/>
</dbReference>
<evidence type="ECO:0000313" key="2">
    <source>
        <dbReference type="EMBL" id="RPB11678.1"/>
    </source>
</evidence>
<organism evidence="2 3">
    <name type="scientific">Morchella conica CCBAS932</name>
    <dbReference type="NCBI Taxonomy" id="1392247"/>
    <lineage>
        <taxon>Eukaryota</taxon>
        <taxon>Fungi</taxon>
        <taxon>Dikarya</taxon>
        <taxon>Ascomycota</taxon>
        <taxon>Pezizomycotina</taxon>
        <taxon>Pezizomycetes</taxon>
        <taxon>Pezizales</taxon>
        <taxon>Morchellaceae</taxon>
        <taxon>Morchella</taxon>
    </lineage>
</organism>
<dbReference type="GO" id="GO:0003723">
    <property type="term" value="F:RNA binding"/>
    <property type="evidence" value="ECO:0007669"/>
    <property type="project" value="InterPro"/>
</dbReference>
<proteinExistence type="predicted"/>
<feature type="compositionally biased region" description="Basic residues" evidence="1">
    <location>
        <begin position="790"/>
        <end position="804"/>
    </location>
</feature>
<keyword evidence="3" id="KW-1185">Reference proteome</keyword>
<feature type="region of interest" description="Disordered" evidence="1">
    <location>
        <begin position="1"/>
        <end position="28"/>
    </location>
</feature>
<feature type="compositionally biased region" description="Basic and acidic residues" evidence="1">
    <location>
        <begin position="870"/>
        <end position="880"/>
    </location>
</feature>
<feature type="compositionally biased region" description="Basic and acidic residues" evidence="1">
    <location>
        <begin position="899"/>
        <end position="912"/>
    </location>
</feature>
<feature type="compositionally biased region" description="Low complexity" evidence="1">
    <location>
        <begin position="255"/>
        <end position="269"/>
    </location>
</feature>
<accession>A0A3N4KQC6</accession>
<dbReference type="STRING" id="1392247.A0A3N4KQC6"/>
<feature type="compositionally biased region" description="Basic and acidic residues" evidence="1">
    <location>
        <begin position="938"/>
        <end position="954"/>
    </location>
</feature>
<feature type="compositionally biased region" description="Low complexity" evidence="1">
    <location>
        <begin position="51"/>
        <end position="74"/>
    </location>
</feature>
<gene>
    <name evidence="2" type="ORF">P167DRAFT_546240</name>
</gene>
<dbReference type="OrthoDB" id="5373744at2759"/>
<feature type="region of interest" description="Disordered" evidence="1">
    <location>
        <begin position="148"/>
        <end position="299"/>
    </location>
</feature>
<dbReference type="AlphaFoldDB" id="A0A3N4KQC6"/>
<dbReference type="EMBL" id="ML119134">
    <property type="protein sequence ID" value="RPB11678.1"/>
    <property type="molecule type" value="Genomic_DNA"/>
</dbReference>
<name>A0A3N4KQC6_9PEZI</name>
<sequence>MADLSPPSSSLEETHGRQQRQHSSPLLLLRSISSEEQLVGGGGVCGLAAAAAAGAPASGETPPTPPATTRASTAISGAAETDNEEEEDFDEQETTVGRAAPVVDERQHPEPVFVVPEPQRAPPSPPTLSLPAVAAAAAAAAAVVDITTTPATPQAQEEEEELSMPSIKTVPKRDGPKQSSSSSSKPRPAPVSLPLPPLRQVSDTHSSTTTTTSTTITSTTTPLSPSSLSRVLREEGVRSPSHPSITALPPSPPLTRRGTNNTRTTSSSRYGPQAIAVRGGSPDKLGALRPGTSSSNASLKDVSRMGKKLGRQPIDYLLPNGSLPNPVSTNFHPWQEPDSLDDSPDTDQPVSAVFANLNILLENYHSILSNGGSIAVANGYHSVARKLLEQVGGVFTRDLGVDGVGWHDILEYIRGGRTRPCLCVLPVKGLMSRRNIEASILSGATGDDDVASHLHPPSMYITKELAQSVVAGVKQKTGKVEDWLEEVEKVLKRSQPPPSPTTASALSDDGEFDEHSEIVVQIIEGILNQTQILIFRAYLSDPHILAATKLALVRLYPQHTPAAITAPIIALYLLLHDELHPLLTAVSRLTDAEMELINSGRFDGFLDGSSNAVPRDEEEELRTITSLDRSLLRVLEGLDDEIEELHNRALIVRRALKERQNGIAKKMKKRSMQQLAEGEVSSSTPTPLPDELEDENELLLPPVEEWEGGKSILLGPDDSASNVTFNRRRRAERRIEKEKEEAERKKAEKKARRIEERDEASGKRERKKRTDEEDAIAEDDDDATVDGRSVHRKERKEKKERREKHHCDGKDSCDDCSSSAAAKRSRSGGRREEPETIKEETKEELKELKEKTSKSSSTKETKDKHRHKTPKEEKEKDAKKGGLFGAARRLFDGGVTADKPSKSDKEKDKDRPATGSSGKSSERERPPTSQSHRGGGHSHREGDHHRDIHREIKI</sequence>
<evidence type="ECO:0000313" key="3">
    <source>
        <dbReference type="Proteomes" id="UP000277580"/>
    </source>
</evidence>
<feature type="region of interest" description="Disordered" evidence="1">
    <location>
        <begin position="708"/>
        <end position="954"/>
    </location>
</feature>
<feature type="compositionally biased region" description="Polar residues" evidence="1">
    <location>
        <begin position="1"/>
        <end position="11"/>
    </location>
</feature>
<dbReference type="GO" id="GO:0043484">
    <property type="term" value="P:regulation of RNA splicing"/>
    <property type="evidence" value="ECO:0007669"/>
    <property type="project" value="InterPro"/>
</dbReference>
<feature type="compositionally biased region" description="Basic and acidic residues" evidence="1">
    <location>
        <begin position="733"/>
        <end position="746"/>
    </location>
</feature>